<keyword evidence="1" id="KW-1133">Transmembrane helix</keyword>
<feature type="transmembrane region" description="Helical" evidence="1">
    <location>
        <begin position="7"/>
        <end position="25"/>
    </location>
</feature>
<accession>A0A8J8MMI3</accession>
<gene>
    <name evidence="3" type="ORF">HZI73_19095</name>
</gene>
<evidence type="ECO:0000313" key="3">
    <source>
        <dbReference type="EMBL" id="QUI24271.1"/>
    </source>
</evidence>
<sequence length="398" mass="47016">MKRNRIYLITLIGVSILTYFIEGYILTTLFYMLLFIPVLSYLSIWLTYRRFYVTHEISKDKIVKGDTVQYTLTLYNETSLVFCPFRLKLSLDRILFQGQFESPTFILYPKSEEKIVIPLQCKYRGFYKVGIQSVIIEDYFGLFSKKIRTVDAIKMMVYPRVKRLIALPMSQVNMDEITNVSAKKQDEQNDISHMREYEKGDNLNKIHWKLSAKYKELMVKQYSGEVSNTVQIILDVNRHYLDEESNIAIEDKMVETVIMMTSYLLMHNKPVSLVFYDRQFVELSGKGYNDFERFYEECALLEFPRQYDFSQTVVDYYQSMDDHGMTHSHAYIITSNVDEALIDKMNILTIDKAKMTIMNIYMDQRDKNDKGIYRAIAEGYDLMNIPYERDLDTLIEGI</sequence>
<dbReference type="PANTHER" id="PTHR34351:SF2">
    <property type="entry name" value="DUF58 DOMAIN-CONTAINING PROTEIN"/>
    <property type="match status" value="1"/>
</dbReference>
<dbReference type="KEGG" id="vpy:HZI73_19095"/>
<protein>
    <submittedName>
        <fullName evidence="3">DUF58 domain-containing protein</fullName>
    </submittedName>
</protein>
<evidence type="ECO:0000256" key="1">
    <source>
        <dbReference type="SAM" id="Phobius"/>
    </source>
</evidence>
<dbReference type="PANTHER" id="PTHR34351">
    <property type="entry name" value="SLR1927 PROTEIN-RELATED"/>
    <property type="match status" value="1"/>
</dbReference>
<organism evidence="3 4">
    <name type="scientific">Vallitalea pronyensis</name>
    <dbReference type="NCBI Taxonomy" id="1348613"/>
    <lineage>
        <taxon>Bacteria</taxon>
        <taxon>Bacillati</taxon>
        <taxon>Bacillota</taxon>
        <taxon>Clostridia</taxon>
        <taxon>Lachnospirales</taxon>
        <taxon>Vallitaleaceae</taxon>
        <taxon>Vallitalea</taxon>
    </lineage>
</organism>
<keyword evidence="1" id="KW-0812">Transmembrane</keyword>
<keyword evidence="1" id="KW-0472">Membrane</keyword>
<evidence type="ECO:0000259" key="2">
    <source>
        <dbReference type="Pfam" id="PF01882"/>
    </source>
</evidence>
<evidence type="ECO:0000313" key="4">
    <source>
        <dbReference type="Proteomes" id="UP000683246"/>
    </source>
</evidence>
<dbReference type="EMBL" id="CP058649">
    <property type="protein sequence ID" value="QUI24271.1"/>
    <property type="molecule type" value="Genomic_DNA"/>
</dbReference>
<dbReference type="RefSeq" id="WP_212694965.1">
    <property type="nucleotide sequence ID" value="NZ_CP058649.1"/>
</dbReference>
<proteinExistence type="predicted"/>
<dbReference type="Pfam" id="PF01882">
    <property type="entry name" value="DUF58"/>
    <property type="match status" value="1"/>
</dbReference>
<feature type="domain" description="DUF58" evidence="2">
    <location>
        <begin position="194"/>
        <end position="260"/>
    </location>
</feature>
<dbReference type="AlphaFoldDB" id="A0A8J8MMI3"/>
<keyword evidence="4" id="KW-1185">Reference proteome</keyword>
<dbReference type="InterPro" id="IPR002881">
    <property type="entry name" value="DUF58"/>
</dbReference>
<name>A0A8J8MMI3_9FIRM</name>
<reference evidence="3" key="1">
    <citation type="submission" date="2020-07" db="EMBL/GenBank/DDBJ databases">
        <title>Vallitalea pronyensis genome.</title>
        <authorList>
            <person name="Postec A."/>
        </authorList>
    </citation>
    <scope>NUCLEOTIDE SEQUENCE</scope>
    <source>
        <strain evidence="3">FatNI3</strain>
    </source>
</reference>
<dbReference type="Proteomes" id="UP000683246">
    <property type="component" value="Chromosome"/>
</dbReference>